<organism evidence="4 5">
    <name type="scientific">Prymnesium parvum</name>
    <name type="common">Toxic golden alga</name>
    <dbReference type="NCBI Taxonomy" id="97485"/>
    <lineage>
        <taxon>Eukaryota</taxon>
        <taxon>Haptista</taxon>
        <taxon>Haptophyta</taxon>
        <taxon>Prymnesiophyceae</taxon>
        <taxon>Prymnesiales</taxon>
        <taxon>Prymnesiaceae</taxon>
        <taxon>Prymnesium</taxon>
    </lineage>
</organism>
<feature type="transmembrane region" description="Helical" evidence="2">
    <location>
        <begin position="271"/>
        <end position="292"/>
    </location>
</feature>
<dbReference type="Proteomes" id="UP001515480">
    <property type="component" value="Unassembled WGS sequence"/>
</dbReference>
<keyword evidence="2" id="KW-1133">Transmembrane helix</keyword>
<evidence type="ECO:0008006" key="6">
    <source>
        <dbReference type="Google" id="ProtNLM"/>
    </source>
</evidence>
<feature type="transmembrane region" description="Helical" evidence="2">
    <location>
        <begin position="552"/>
        <end position="571"/>
    </location>
</feature>
<feature type="transmembrane region" description="Helical" evidence="2">
    <location>
        <begin position="359"/>
        <end position="378"/>
    </location>
</feature>
<feature type="signal peptide" evidence="3">
    <location>
        <begin position="1"/>
        <end position="20"/>
    </location>
</feature>
<evidence type="ECO:0000256" key="2">
    <source>
        <dbReference type="SAM" id="Phobius"/>
    </source>
</evidence>
<keyword evidence="5" id="KW-1185">Reference proteome</keyword>
<feature type="region of interest" description="Disordered" evidence="1">
    <location>
        <begin position="598"/>
        <end position="662"/>
    </location>
</feature>
<dbReference type="InterPro" id="IPR018247">
    <property type="entry name" value="EF_Hand_1_Ca_BS"/>
</dbReference>
<evidence type="ECO:0000256" key="3">
    <source>
        <dbReference type="SAM" id="SignalP"/>
    </source>
</evidence>
<dbReference type="AlphaFoldDB" id="A0AB34IXL1"/>
<feature type="chain" id="PRO_5044238030" description="EF-hand domain-containing protein" evidence="3">
    <location>
        <begin position="21"/>
        <end position="662"/>
    </location>
</feature>
<keyword evidence="3" id="KW-0732">Signal</keyword>
<sequence length="662" mass="72810">MLPLLPLSLGWALWAGGASAPAPNRQTVENATQSVFRWAGAPFTLRWALEPDFCEALSPLLWESNTLANFPVSYRSNFTTCARVHSIVRDAFALWAAANPELHIVDVTARCAEERLWRPVSDRRCSESTYCIDAENLTDWKVALTQFELEQPPPGPEVCTFRTCFECDRANVMVGGFTQKNRRLGDQHAYGRVTRALTDERPLGTNGIAVYGKSVKRAFLEINMDDVYKTVQTDGVGASNDTVANCWRLDSDLCDWLSNGDANSTFDAITIIFWILFVFLIIFCCVGCCMALHRFASNLLTGWDVDKDGVLELHEVVYVLDEFCGEICFECRCPHIHARPMSRLAGCLSILETITQTNILLPLFSTFAIVLMPIVYFLELQPCFQCKDLRSALIHQIGHLLSLDHPDGQGPEKKVSLAADVLHSIGKGFSSDGGGIPMRKAHNLTEALEYSQSSADNLNYSCTSPYFGTVLDVAEGISGATMFKFGLTTGEVPGPGALRRCLSSDDVDGLNYLFPSCGPNLYNGSILPPCSYESPGYVAMLRLFEDVIKLCAFPFIILIGAKAIAYFFLFVEDCFASYQVRNAARIILQEAREALGGQAADGSQRASPRRQVEQPALSSTRREPGAAGEQDDGSGIQPAAEESAGHRERVEHGLPSQNPKDD</sequence>
<evidence type="ECO:0000256" key="1">
    <source>
        <dbReference type="SAM" id="MobiDB-lite"/>
    </source>
</evidence>
<dbReference type="PROSITE" id="PS00018">
    <property type="entry name" value="EF_HAND_1"/>
    <property type="match status" value="1"/>
</dbReference>
<keyword evidence="2" id="KW-0472">Membrane</keyword>
<reference evidence="4 5" key="1">
    <citation type="journal article" date="2024" name="Science">
        <title>Giant polyketide synthase enzymes in the biosynthesis of giant marine polyether toxins.</title>
        <authorList>
            <person name="Fallon T.R."/>
            <person name="Shende V.V."/>
            <person name="Wierzbicki I.H."/>
            <person name="Pendleton A.L."/>
            <person name="Watervoot N.F."/>
            <person name="Auber R.P."/>
            <person name="Gonzalez D.J."/>
            <person name="Wisecaver J.H."/>
            <person name="Moore B.S."/>
        </authorList>
    </citation>
    <scope>NUCLEOTIDE SEQUENCE [LARGE SCALE GENOMIC DNA]</scope>
    <source>
        <strain evidence="4 5">12B1</strain>
    </source>
</reference>
<proteinExistence type="predicted"/>
<accession>A0AB34IXL1</accession>
<dbReference type="EMBL" id="JBGBPQ010000018">
    <property type="protein sequence ID" value="KAL1507485.1"/>
    <property type="molecule type" value="Genomic_DNA"/>
</dbReference>
<feature type="compositionally biased region" description="Basic and acidic residues" evidence="1">
    <location>
        <begin position="643"/>
        <end position="652"/>
    </location>
</feature>
<evidence type="ECO:0000313" key="4">
    <source>
        <dbReference type="EMBL" id="KAL1507485.1"/>
    </source>
</evidence>
<protein>
    <recommendedName>
        <fullName evidence="6">EF-hand domain-containing protein</fullName>
    </recommendedName>
</protein>
<gene>
    <name evidence="4" type="ORF">AB1Y20_008321</name>
</gene>
<evidence type="ECO:0000313" key="5">
    <source>
        <dbReference type="Proteomes" id="UP001515480"/>
    </source>
</evidence>
<name>A0AB34IXL1_PRYPA</name>
<comment type="caution">
    <text evidence="4">The sequence shown here is derived from an EMBL/GenBank/DDBJ whole genome shotgun (WGS) entry which is preliminary data.</text>
</comment>
<keyword evidence="2" id="KW-0812">Transmembrane</keyword>